<gene>
    <name evidence="2" type="ORF">K503DRAFT_805406</name>
</gene>
<proteinExistence type="predicted"/>
<reference evidence="2 3" key="1">
    <citation type="submission" date="2016-06" db="EMBL/GenBank/DDBJ databases">
        <title>Comparative genomics of the ectomycorrhizal sister species Rhizopogon vinicolor and Rhizopogon vesiculosus (Basidiomycota: Boletales) reveals a divergence of the mating type B locus.</title>
        <authorList>
            <consortium name="DOE Joint Genome Institute"/>
            <person name="Mujic A.B."/>
            <person name="Kuo A."/>
            <person name="Tritt A."/>
            <person name="Lipzen A."/>
            <person name="Chen C."/>
            <person name="Johnson J."/>
            <person name="Sharma A."/>
            <person name="Barry K."/>
            <person name="Grigoriev I.V."/>
            <person name="Spatafora J.W."/>
        </authorList>
    </citation>
    <scope>NUCLEOTIDE SEQUENCE [LARGE SCALE GENOMIC DNA]</scope>
    <source>
        <strain evidence="2 3">AM-OR11-026</strain>
    </source>
</reference>
<evidence type="ECO:0000256" key="1">
    <source>
        <dbReference type="SAM" id="MobiDB-lite"/>
    </source>
</evidence>
<protein>
    <submittedName>
        <fullName evidence="2">Uncharacterized protein</fullName>
    </submittedName>
</protein>
<accession>A0A1B7MHY2</accession>
<sequence length="74" mass="7888">MLTLPKGTLLSPPVSQHAPATQIRPPLASSEHSTMHTLPAPNTPFLLLPSFYCAPTTMTCPPSSILTSSDELVF</sequence>
<feature type="region of interest" description="Disordered" evidence="1">
    <location>
        <begin position="1"/>
        <end position="36"/>
    </location>
</feature>
<name>A0A1B7MHY2_9AGAM</name>
<dbReference type="InParanoid" id="A0A1B7MHY2"/>
<organism evidence="2 3">
    <name type="scientific">Rhizopogon vinicolor AM-OR11-026</name>
    <dbReference type="NCBI Taxonomy" id="1314800"/>
    <lineage>
        <taxon>Eukaryota</taxon>
        <taxon>Fungi</taxon>
        <taxon>Dikarya</taxon>
        <taxon>Basidiomycota</taxon>
        <taxon>Agaricomycotina</taxon>
        <taxon>Agaricomycetes</taxon>
        <taxon>Agaricomycetidae</taxon>
        <taxon>Boletales</taxon>
        <taxon>Suillineae</taxon>
        <taxon>Rhizopogonaceae</taxon>
        <taxon>Rhizopogon</taxon>
    </lineage>
</organism>
<evidence type="ECO:0000313" key="3">
    <source>
        <dbReference type="Proteomes" id="UP000092154"/>
    </source>
</evidence>
<evidence type="ECO:0000313" key="2">
    <source>
        <dbReference type="EMBL" id="OAX32206.1"/>
    </source>
</evidence>
<keyword evidence="3" id="KW-1185">Reference proteome</keyword>
<dbReference type="Proteomes" id="UP000092154">
    <property type="component" value="Unassembled WGS sequence"/>
</dbReference>
<dbReference type="EMBL" id="KV449080">
    <property type="protein sequence ID" value="OAX32206.1"/>
    <property type="molecule type" value="Genomic_DNA"/>
</dbReference>
<dbReference type="AlphaFoldDB" id="A0A1B7MHY2"/>